<evidence type="ECO:0000256" key="4">
    <source>
        <dbReference type="ARBA" id="ARBA00022723"/>
    </source>
</evidence>
<reference evidence="13" key="1">
    <citation type="submission" date="2024-01" db="EMBL/GenBank/DDBJ databases">
        <title>Mycovorax composti gen. nov. sp. nov., a member of the family Chitinophagaceae isolated from button mushroom compost.</title>
        <authorList>
            <person name="Thai M."/>
            <person name="Bell T.L."/>
            <person name="Kertesz M.A."/>
        </authorList>
    </citation>
    <scope>NUCLEOTIDE SEQUENCE [LARGE SCALE GENOMIC DNA]</scope>
    <source>
        <strain evidence="13">C216</strain>
    </source>
</reference>
<dbReference type="InterPro" id="IPR050079">
    <property type="entry name" value="DEAD_box_RNA_helicase"/>
</dbReference>
<dbReference type="PROSITE" id="PS51192">
    <property type="entry name" value="HELICASE_ATP_BIND_1"/>
    <property type="match status" value="1"/>
</dbReference>
<keyword evidence="3" id="KW-0540">Nuclease</keyword>
<dbReference type="SMART" id="SM00487">
    <property type="entry name" value="DEXDc"/>
    <property type="match status" value="1"/>
</dbReference>
<evidence type="ECO:0000256" key="6">
    <source>
        <dbReference type="ARBA" id="ARBA00022801"/>
    </source>
</evidence>
<evidence type="ECO:0000313" key="13">
    <source>
        <dbReference type="Proteomes" id="UP001321305"/>
    </source>
</evidence>
<evidence type="ECO:0008006" key="14">
    <source>
        <dbReference type="Google" id="ProtNLM"/>
    </source>
</evidence>
<sequence>MFPYDKILAKSNPEVTLLQHTEDCLRVFSNVIKWHEILLDRLSEKYEIEKKFLIWRLYLTVAFHDIGKATKAFQAKVRGESFIGQESHALTSVLFLYDIIKDNPVTKFGNVPYYPELISIASHHSKLYKKLFDTIRLKNEYAPKSFFEKFYSFVNEEAHKQKLSYSTKITYNESCLNSDPRHILRYELISQFDRDSFRYEKSTKARDIFLVFKSILHYCDWIASSGDRTYHYGNDLNVAIITSKLRNSQPDFNQWTNFQIESAKSFDKNIFVQIATGQGKTEAAILWAINNNFSQKIIFLLPTMVTTNKMYKRMLGFFGQEDIVGLSHSAAEYYLWDEEFDTDEKRKHSLYNRTFFKPVTVATIDQLIYSFFNWGHWVMTGVASYNAKIIIDEIHVYDAFTFGLLLQAIECIKPYNARFALMSASLPNVLKSELEKVLPDYKLIHAPEHDHLQRHTLELSDCLIEETTERIFDFFDKGYKVLVVCNTIAKAREVFQKLVSIPYDKKLLYHSQFLLSDKRGKEQILEELKKVPGPYVAVCTQIVEVSLDIDFDVLITENAPIDAIIQRLGRVNRRGTINARHPDLQFGKVVITRESEISRKYVYNSLDRIVTETYHQLLIRSNENNGHFKEKDFRELVNNIYTREALGEDYFKEINDAKQLVKTLWRDVLKMIYTLDIEDALLHKVTSRKSDYITVDAVTMKHFQEVDFDEIIRNKRFDILNEYTIKVPIYLVKKFGFKKMIDDTFIYLLNLDYDPIFGLHLDLDKSNFI</sequence>
<evidence type="ECO:0000259" key="10">
    <source>
        <dbReference type="PROSITE" id="PS51192"/>
    </source>
</evidence>
<feature type="domain" description="Helicase ATP-binding" evidence="10">
    <location>
        <begin position="261"/>
        <end position="444"/>
    </location>
</feature>
<keyword evidence="9" id="KW-0051">Antiviral defense</keyword>
<dbReference type="Proteomes" id="UP001321305">
    <property type="component" value="Chromosome"/>
</dbReference>
<keyword evidence="5" id="KW-0547">Nucleotide-binding</keyword>
<dbReference type="PANTHER" id="PTHR47959">
    <property type="entry name" value="ATP-DEPENDENT RNA HELICASE RHLE-RELATED"/>
    <property type="match status" value="1"/>
</dbReference>
<evidence type="ECO:0000256" key="8">
    <source>
        <dbReference type="ARBA" id="ARBA00022840"/>
    </source>
</evidence>
<dbReference type="InterPro" id="IPR006483">
    <property type="entry name" value="CRISPR-assoc_Cas3_HD"/>
</dbReference>
<dbReference type="SUPFAM" id="SSF52540">
    <property type="entry name" value="P-loop containing nucleoside triphosphate hydrolases"/>
    <property type="match status" value="1"/>
</dbReference>
<evidence type="ECO:0000256" key="7">
    <source>
        <dbReference type="ARBA" id="ARBA00022806"/>
    </source>
</evidence>
<dbReference type="InterPro" id="IPR011545">
    <property type="entry name" value="DEAD/DEAH_box_helicase_dom"/>
</dbReference>
<dbReference type="Gene3D" id="1.10.3210.30">
    <property type="match status" value="1"/>
</dbReference>
<keyword evidence="4" id="KW-0479">Metal-binding</keyword>
<dbReference type="NCBIfam" id="TIGR01596">
    <property type="entry name" value="cas3_HD"/>
    <property type="match status" value="1"/>
</dbReference>
<evidence type="ECO:0000259" key="11">
    <source>
        <dbReference type="PROSITE" id="PS51643"/>
    </source>
</evidence>
<keyword evidence="13" id="KW-1185">Reference proteome</keyword>
<keyword evidence="7" id="KW-0347">Helicase</keyword>
<keyword evidence="8" id="KW-0067">ATP-binding</keyword>
<dbReference type="InterPro" id="IPR054712">
    <property type="entry name" value="Cas3-like_dom"/>
</dbReference>
<comment type="similarity">
    <text evidence="1">In the N-terminal section; belongs to the CRISPR-associated nuclease Cas3-HD family.</text>
</comment>
<gene>
    <name evidence="12" type="ORF">PIECOFPK_01450</name>
</gene>
<name>A0ABZ2EJQ7_9BACT</name>
<feature type="domain" description="HD Cas3-type" evidence="11">
    <location>
        <begin position="10"/>
        <end position="222"/>
    </location>
</feature>
<organism evidence="12 13">
    <name type="scientific">Mycovorax composti</name>
    <dbReference type="NCBI Taxonomy" id="2962693"/>
    <lineage>
        <taxon>Bacteria</taxon>
        <taxon>Pseudomonadati</taxon>
        <taxon>Bacteroidota</taxon>
        <taxon>Chitinophagia</taxon>
        <taxon>Chitinophagales</taxon>
        <taxon>Chitinophagaceae</taxon>
        <taxon>Mycovorax</taxon>
    </lineage>
</organism>
<proteinExistence type="inferred from homology"/>
<dbReference type="PANTHER" id="PTHR47959:SF16">
    <property type="entry name" value="CRISPR-ASSOCIATED NUCLEASE_HELICASE CAS3-RELATED"/>
    <property type="match status" value="1"/>
</dbReference>
<dbReference type="InterPro" id="IPR027417">
    <property type="entry name" value="P-loop_NTPase"/>
</dbReference>
<evidence type="ECO:0000256" key="9">
    <source>
        <dbReference type="ARBA" id="ARBA00023118"/>
    </source>
</evidence>
<dbReference type="Gene3D" id="3.40.50.300">
    <property type="entry name" value="P-loop containing nucleotide triphosphate hydrolases"/>
    <property type="match status" value="2"/>
</dbReference>
<dbReference type="EMBL" id="CP144143">
    <property type="protein sequence ID" value="WWC83724.1"/>
    <property type="molecule type" value="Genomic_DNA"/>
</dbReference>
<dbReference type="PROSITE" id="PS51643">
    <property type="entry name" value="HD_CAS3"/>
    <property type="match status" value="1"/>
</dbReference>
<accession>A0ABZ2EJQ7</accession>
<evidence type="ECO:0000256" key="2">
    <source>
        <dbReference type="ARBA" id="ARBA00009046"/>
    </source>
</evidence>
<dbReference type="InterPro" id="IPR006474">
    <property type="entry name" value="Helicase_Cas3_CRISPR-ass_core"/>
</dbReference>
<dbReference type="InterPro" id="IPR038257">
    <property type="entry name" value="CRISPR-assoc_Cas3_HD_sf"/>
</dbReference>
<evidence type="ECO:0000256" key="3">
    <source>
        <dbReference type="ARBA" id="ARBA00022722"/>
    </source>
</evidence>
<dbReference type="Pfam" id="PF18019">
    <property type="entry name" value="Cas3_HD"/>
    <property type="match status" value="1"/>
</dbReference>
<evidence type="ECO:0000256" key="1">
    <source>
        <dbReference type="ARBA" id="ARBA00006847"/>
    </source>
</evidence>
<comment type="similarity">
    <text evidence="2">In the central section; belongs to the CRISPR-associated helicase Cas3 family.</text>
</comment>
<dbReference type="InterPro" id="IPR014001">
    <property type="entry name" value="Helicase_ATP-bd"/>
</dbReference>
<dbReference type="NCBIfam" id="TIGR01587">
    <property type="entry name" value="cas3_core"/>
    <property type="match status" value="1"/>
</dbReference>
<dbReference type="CDD" id="cd09641">
    <property type="entry name" value="Cas3''_I"/>
    <property type="match status" value="1"/>
</dbReference>
<dbReference type="RefSeq" id="WP_409965462.1">
    <property type="nucleotide sequence ID" value="NZ_CP144143.1"/>
</dbReference>
<evidence type="ECO:0000313" key="12">
    <source>
        <dbReference type="EMBL" id="WWC83724.1"/>
    </source>
</evidence>
<evidence type="ECO:0000256" key="5">
    <source>
        <dbReference type="ARBA" id="ARBA00022741"/>
    </source>
</evidence>
<dbReference type="Pfam" id="PF22590">
    <property type="entry name" value="Cas3-like_C_2"/>
    <property type="match status" value="1"/>
</dbReference>
<keyword evidence="6" id="KW-0378">Hydrolase</keyword>
<protein>
    <recommendedName>
        <fullName evidence="14">CRISPR-associated helicase Cas3</fullName>
    </recommendedName>
</protein>
<dbReference type="Pfam" id="PF00270">
    <property type="entry name" value="DEAD"/>
    <property type="match status" value="1"/>
</dbReference>